<dbReference type="GO" id="GO:0005524">
    <property type="term" value="F:ATP binding"/>
    <property type="evidence" value="ECO:0007669"/>
    <property type="project" value="UniProtKB-KW"/>
</dbReference>
<evidence type="ECO:0000256" key="2">
    <source>
        <dbReference type="ARBA" id="ARBA00022692"/>
    </source>
</evidence>
<dbReference type="InterPro" id="IPR036640">
    <property type="entry name" value="ABC1_TM_sf"/>
</dbReference>
<evidence type="ECO:0000259" key="9">
    <source>
        <dbReference type="PROSITE" id="PS50929"/>
    </source>
</evidence>
<dbReference type="GO" id="GO:0015421">
    <property type="term" value="F:ABC-type oligopeptide transporter activity"/>
    <property type="evidence" value="ECO:0007669"/>
    <property type="project" value="TreeGrafter"/>
</dbReference>
<feature type="transmembrane region" description="Helical" evidence="7">
    <location>
        <begin position="249"/>
        <end position="274"/>
    </location>
</feature>
<dbReference type="PANTHER" id="PTHR43394:SF1">
    <property type="entry name" value="ATP-BINDING CASSETTE SUB-FAMILY B MEMBER 10, MITOCHONDRIAL"/>
    <property type="match status" value="1"/>
</dbReference>
<accession>A0A1G9WJI8</accession>
<dbReference type="RefSeq" id="WP_083330287.1">
    <property type="nucleotide sequence ID" value="NZ_FNHZ01000003.1"/>
</dbReference>
<keyword evidence="3" id="KW-0547">Nucleotide-binding</keyword>
<dbReference type="PROSITE" id="PS50929">
    <property type="entry name" value="ABC_TM1F"/>
    <property type="match status" value="1"/>
</dbReference>
<keyword evidence="5 7" id="KW-1133">Transmembrane helix</keyword>
<evidence type="ECO:0000256" key="7">
    <source>
        <dbReference type="SAM" id="Phobius"/>
    </source>
</evidence>
<dbReference type="Pfam" id="PF00005">
    <property type="entry name" value="ABC_tran"/>
    <property type="match status" value="1"/>
</dbReference>
<proteinExistence type="predicted"/>
<evidence type="ECO:0000313" key="11">
    <source>
        <dbReference type="Proteomes" id="UP000187651"/>
    </source>
</evidence>
<dbReference type="GO" id="GO:0005886">
    <property type="term" value="C:plasma membrane"/>
    <property type="evidence" value="ECO:0007669"/>
    <property type="project" value="UniProtKB-SubCell"/>
</dbReference>
<protein>
    <submittedName>
        <fullName evidence="10">ABC-type multidrug transport system, ATPase and permease component</fullName>
    </submittedName>
</protein>
<dbReference type="SUPFAM" id="SSF90123">
    <property type="entry name" value="ABC transporter transmembrane region"/>
    <property type="match status" value="1"/>
</dbReference>
<reference evidence="11" key="1">
    <citation type="submission" date="2016-10" db="EMBL/GenBank/DDBJ databases">
        <authorList>
            <person name="Varghese N."/>
            <person name="Submissions S."/>
        </authorList>
    </citation>
    <scope>NUCLEOTIDE SEQUENCE [LARGE SCALE GENOMIC DNA]</scope>
    <source>
        <strain evidence="11">M83</strain>
    </source>
</reference>
<keyword evidence="2 7" id="KW-0812">Transmembrane</keyword>
<feature type="domain" description="ABC transporter" evidence="8">
    <location>
        <begin position="343"/>
        <end position="557"/>
    </location>
</feature>
<sequence length="557" mass="62566">MNKFFSKLAKIKSKKEYISWLFSYSKPYIPRIILVMFFNIMATVFSILMALLSKTIIDSATGGNIIAWAIGIYFIMIFVNIAFTVANSLVSIMLNERFSFGIRKQVYEKIIHAHWMDIKEYHTGDLMTRFTSDAGNVADGIVNTIPTIIELFFELCATFFTLFYYEPLLAIFAIILAPLSALISYAFARKMHKYQKKVQESESAYRSFVQESLANLLIVKAFTIEDEAVDRLTNLRDNRFKWVLKRAEVGIASSSALNFAFQFGYIAAFAFGAIQLSNNSITYGTMSIFLTLVNRVQAPIINLAQQLPKIVSIFTSAGRIIELEDIKTEDRLPNKIDSTNVGVKLDNVNFGYTEKDLVLEEVNLDIKPGEFVAIVGESGIGKTTLVRLIMSFMNQASGLISFYNKENESEPANASTREFISYVPQGNTLFSGTIRENIQMGNYNATEEEILEAIKMAAADSFISELPKGIDTVIGERGHGISEGQAQRVAIARALVRKAPFLVLDEATSSLDEKTEIKVLEGIKKLNPRPTCLLITHRPSVLKYCDREIKIENKHTI</sequence>
<dbReference type="InterPro" id="IPR027417">
    <property type="entry name" value="P-loop_NTPase"/>
</dbReference>
<evidence type="ECO:0000259" key="8">
    <source>
        <dbReference type="PROSITE" id="PS50893"/>
    </source>
</evidence>
<keyword evidence="4" id="KW-0067">ATP-binding</keyword>
<keyword evidence="6 7" id="KW-0472">Membrane</keyword>
<dbReference type="EMBL" id="FNHZ01000003">
    <property type="protein sequence ID" value="SDM84650.1"/>
    <property type="molecule type" value="Genomic_DNA"/>
</dbReference>
<dbReference type="PANTHER" id="PTHR43394">
    <property type="entry name" value="ATP-DEPENDENT PERMEASE MDL1, MITOCHONDRIAL"/>
    <property type="match status" value="1"/>
</dbReference>
<feature type="transmembrane region" description="Helical" evidence="7">
    <location>
        <begin position="32"/>
        <end position="53"/>
    </location>
</feature>
<evidence type="ECO:0000313" key="10">
    <source>
        <dbReference type="EMBL" id="SDM84650.1"/>
    </source>
</evidence>
<dbReference type="Pfam" id="PF00664">
    <property type="entry name" value="ABC_membrane"/>
    <property type="match status" value="1"/>
</dbReference>
<dbReference type="Gene3D" id="1.20.1560.10">
    <property type="entry name" value="ABC transporter type 1, transmembrane domain"/>
    <property type="match status" value="1"/>
</dbReference>
<dbReference type="InterPro" id="IPR011527">
    <property type="entry name" value="ABC1_TM_dom"/>
</dbReference>
<feature type="transmembrane region" description="Helical" evidence="7">
    <location>
        <begin position="137"/>
        <end position="162"/>
    </location>
</feature>
<evidence type="ECO:0000256" key="5">
    <source>
        <dbReference type="ARBA" id="ARBA00022989"/>
    </source>
</evidence>
<evidence type="ECO:0000256" key="1">
    <source>
        <dbReference type="ARBA" id="ARBA00004651"/>
    </source>
</evidence>
<feature type="domain" description="ABC transmembrane type-1" evidence="9">
    <location>
        <begin position="33"/>
        <end position="312"/>
    </location>
</feature>
<keyword evidence="11" id="KW-1185">Reference proteome</keyword>
<feature type="transmembrane region" description="Helical" evidence="7">
    <location>
        <begin position="168"/>
        <end position="188"/>
    </location>
</feature>
<dbReference type="SUPFAM" id="SSF52540">
    <property type="entry name" value="P-loop containing nucleoside triphosphate hydrolases"/>
    <property type="match status" value="1"/>
</dbReference>
<dbReference type="AlphaFoldDB" id="A0A1G9WJI8"/>
<dbReference type="GO" id="GO:0016887">
    <property type="term" value="F:ATP hydrolysis activity"/>
    <property type="evidence" value="ECO:0007669"/>
    <property type="project" value="InterPro"/>
</dbReference>
<gene>
    <name evidence="10" type="ORF">SAMN05216544_1234</name>
</gene>
<dbReference type="OrthoDB" id="9762778at2"/>
<comment type="subcellular location">
    <subcellularLocation>
        <location evidence="1">Cell membrane</location>
        <topology evidence="1">Multi-pass membrane protein</topology>
    </subcellularLocation>
</comment>
<evidence type="ECO:0000256" key="4">
    <source>
        <dbReference type="ARBA" id="ARBA00022840"/>
    </source>
</evidence>
<dbReference type="InterPro" id="IPR003439">
    <property type="entry name" value="ABC_transporter-like_ATP-bd"/>
</dbReference>
<dbReference type="Gene3D" id="3.40.50.300">
    <property type="entry name" value="P-loop containing nucleotide triphosphate hydrolases"/>
    <property type="match status" value="1"/>
</dbReference>
<evidence type="ECO:0000256" key="3">
    <source>
        <dbReference type="ARBA" id="ARBA00022741"/>
    </source>
</evidence>
<dbReference type="CDD" id="cd07346">
    <property type="entry name" value="ABC_6TM_exporters"/>
    <property type="match status" value="1"/>
</dbReference>
<dbReference type="PROSITE" id="PS50893">
    <property type="entry name" value="ABC_TRANSPORTER_2"/>
    <property type="match status" value="1"/>
</dbReference>
<evidence type="ECO:0000256" key="6">
    <source>
        <dbReference type="ARBA" id="ARBA00023136"/>
    </source>
</evidence>
<dbReference type="InterPro" id="IPR039421">
    <property type="entry name" value="Type_1_exporter"/>
</dbReference>
<name>A0A1G9WJI8_9FIRM</name>
<dbReference type="SMART" id="SM00382">
    <property type="entry name" value="AAA"/>
    <property type="match status" value="1"/>
</dbReference>
<feature type="transmembrane region" description="Helical" evidence="7">
    <location>
        <begin position="65"/>
        <end position="94"/>
    </location>
</feature>
<dbReference type="Proteomes" id="UP000187651">
    <property type="component" value="Unassembled WGS sequence"/>
</dbReference>
<dbReference type="InterPro" id="IPR003593">
    <property type="entry name" value="AAA+_ATPase"/>
</dbReference>
<organism evidence="10 11">
    <name type="scientific">Lachnospira pectinoschiza</name>
    <dbReference type="NCBI Taxonomy" id="28052"/>
    <lineage>
        <taxon>Bacteria</taxon>
        <taxon>Bacillati</taxon>
        <taxon>Bacillota</taxon>
        <taxon>Clostridia</taxon>
        <taxon>Lachnospirales</taxon>
        <taxon>Lachnospiraceae</taxon>
        <taxon>Lachnospira</taxon>
    </lineage>
</organism>